<gene>
    <name evidence="1" type="ORF">UFOPK2579_01569</name>
</gene>
<evidence type="ECO:0000313" key="1">
    <source>
        <dbReference type="EMBL" id="CAB4713261.1"/>
    </source>
</evidence>
<dbReference type="AlphaFoldDB" id="A0A6J6QN72"/>
<dbReference type="EMBL" id="CAEZXR010000185">
    <property type="protein sequence ID" value="CAB4713261.1"/>
    <property type="molecule type" value="Genomic_DNA"/>
</dbReference>
<name>A0A6J6QN72_9ZZZZ</name>
<sequence length="43" mass="4397">MKHVRKMTLLVAATAMTAGLVSIGAPAQADTSWGCGGYCGSRK</sequence>
<accession>A0A6J6QN72</accession>
<organism evidence="1">
    <name type="scientific">freshwater metagenome</name>
    <dbReference type="NCBI Taxonomy" id="449393"/>
    <lineage>
        <taxon>unclassified sequences</taxon>
        <taxon>metagenomes</taxon>
        <taxon>ecological metagenomes</taxon>
    </lineage>
</organism>
<reference evidence="1" key="1">
    <citation type="submission" date="2020-05" db="EMBL/GenBank/DDBJ databases">
        <authorList>
            <person name="Chiriac C."/>
            <person name="Salcher M."/>
            <person name="Ghai R."/>
            <person name="Kavagutti S V."/>
        </authorList>
    </citation>
    <scope>NUCLEOTIDE SEQUENCE</scope>
</reference>
<proteinExistence type="predicted"/>
<protein>
    <submittedName>
        <fullName evidence="1">Unannotated protein</fullName>
    </submittedName>
</protein>